<feature type="compositionally biased region" description="Polar residues" evidence="1">
    <location>
        <begin position="54"/>
        <end position="66"/>
    </location>
</feature>
<accession>A0A9P4Y0N2</accession>
<comment type="caution">
    <text evidence="2">The sequence shown here is derived from an EMBL/GenBank/DDBJ whole genome shotgun (WGS) entry which is preliminary data.</text>
</comment>
<evidence type="ECO:0000313" key="2">
    <source>
        <dbReference type="EMBL" id="KAF3764401.1"/>
    </source>
</evidence>
<dbReference type="Proteomes" id="UP000803844">
    <property type="component" value="Unassembled WGS sequence"/>
</dbReference>
<feature type="compositionally biased region" description="Basic and acidic residues" evidence="1">
    <location>
        <begin position="1"/>
        <end position="34"/>
    </location>
</feature>
<dbReference type="OrthoDB" id="4084551at2759"/>
<feature type="region of interest" description="Disordered" evidence="1">
    <location>
        <begin position="1"/>
        <end position="66"/>
    </location>
</feature>
<gene>
    <name evidence="2" type="ORF">M406DRAFT_322588</name>
</gene>
<reference evidence="2" key="1">
    <citation type="journal article" date="2020" name="Phytopathology">
        <title>Genome sequence of the chestnut blight fungus Cryphonectria parasitica EP155: A fundamental resource for an archetypical invasive plant pathogen.</title>
        <authorList>
            <person name="Crouch J.A."/>
            <person name="Dawe A."/>
            <person name="Aerts A."/>
            <person name="Barry K."/>
            <person name="Churchill A.C.L."/>
            <person name="Grimwood J."/>
            <person name="Hillman B."/>
            <person name="Milgroom M.G."/>
            <person name="Pangilinan J."/>
            <person name="Smith M."/>
            <person name="Salamov A."/>
            <person name="Schmutz J."/>
            <person name="Yadav J."/>
            <person name="Grigoriev I.V."/>
            <person name="Nuss D."/>
        </authorList>
    </citation>
    <scope>NUCLEOTIDE SEQUENCE</scope>
    <source>
        <strain evidence="2">EP155</strain>
    </source>
</reference>
<name>A0A9P4Y0N2_CRYP1</name>
<feature type="non-terminal residue" evidence="2">
    <location>
        <position position="66"/>
    </location>
</feature>
<dbReference type="RefSeq" id="XP_040775362.1">
    <property type="nucleotide sequence ID" value="XM_040919657.1"/>
</dbReference>
<keyword evidence="3" id="KW-1185">Reference proteome</keyword>
<sequence length="66" mass="7627">MMDNVPEEHMYRDEPRNYDGQRDYHYDEDARDIRMGGGRGHVRRDSDGLGSLAGTPTSEQFPRQQG</sequence>
<dbReference type="EMBL" id="MU032348">
    <property type="protein sequence ID" value="KAF3764401.1"/>
    <property type="molecule type" value="Genomic_DNA"/>
</dbReference>
<organism evidence="2 3">
    <name type="scientific">Cryphonectria parasitica (strain ATCC 38755 / EP155)</name>
    <dbReference type="NCBI Taxonomy" id="660469"/>
    <lineage>
        <taxon>Eukaryota</taxon>
        <taxon>Fungi</taxon>
        <taxon>Dikarya</taxon>
        <taxon>Ascomycota</taxon>
        <taxon>Pezizomycotina</taxon>
        <taxon>Sordariomycetes</taxon>
        <taxon>Sordariomycetidae</taxon>
        <taxon>Diaporthales</taxon>
        <taxon>Cryphonectriaceae</taxon>
        <taxon>Cryphonectria-Endothia species complex</taxon>
        <taxon>Cryphonectria</taxon>
    </lineage>
</organism>
<protein>
    <submittedName>
        <fullName evidence="2">Uncharacterized protein</fullName>
    </submittedName>
</protein>
<evidence type="ECO:0000256" key="1">
    <source>
        <dbReference type="SAM" id="MobiDB-lite"/>
    </source>
</evidence>
<proteinExistence type="predicted"/>
<evidence type="ECO:0000313" key="3">
    <source>
        <dbReference type="Proteomes" id="UP000803844"/>
    </source>
</evidence>
<dbReference type="AlphaFoldDB" id="A0A9P4Y0N2"/>
<dbReference type="GeneID" id="63836786"/>